<accession>A0ABU3NIL7</accession>
<evidence type="ECO:0000256" key="7">
    <source>
        <dbReference type="ARBA" id="ARBA00022723"/>
    </source>
</evidence>
<dbReference type="PROSITE" id="PS00078">
    <property type="entry name" value="COX2"/>
    <property type="match status" value="1"/>
</dbReference>
<dbReference type="InterPro" id="IPR008972">
    <property type="entry name" value="Cupredoxin"/>
</dbReference>
<keyword evidence="6 17" id="KW-0812">Transmembrane</keyword>
<dbReference type="InterPro" id="IPR011759">
    <property type="entry name" value="Cyt_c_oxidase_su2_TM_dom"/>
</dbReference>
<evidence type="ECO:0000256" key="8">
    <source>
        <dbReference type="ARBA" id="ARBA00022967"/>
    </source>
</evidence>
<evidence type="ECO:0000256" key="18">
    <source>
        <dbReference type="RuleBase" id="RU004024"/>
    </source>
</evidence>
<evidence type="ECO:0000256" key="13">
    <source>
        <dbReference type="ARBA" id="ARBA00023136"/>
    </source>
</evidence>
<keyword evidence="13 19" id="KW-0472">Membrane</keyword>
<dbReference type="EC" id="7.1.1.9" evidence="18"/>
<evidence type="ECO:0000259" key="22">
    <source>
        <dbReference type="PROSITE" id="PS51007"/>
    </source>
</evidence>
<dbReference type="Pfam" id="PF00116">
    <property type="entry name" value="COX2"/>
    <property type="match status" value="1"/>
</dbReference>
<evidence type="ECO:0000256" key="2">
    <source>
        <dbReference type="ARBA" id="ARBA00007866"/>
    </source>
</evidence>
<evidence type="ECO:0000256" key="12">
    <source>
        <dbReference type="ARBA" id="ARBA00023008"/>
    </source>
</evidence>
<dbReference type="SUPFAM" id="SSF52172">
    <property type="entry name" value="CheY-like"/>
    <property type="match status" value="1"/>
</dbReference>
<organism evidence="23 24">
    <name type="scientific">Thermanaerothrix solaris</name>
    <dbReference type="NCBI Taxonomy" id="3058434"/>
    <lineage>
        <taxon>Bacteria</taxon>
        <taxon>Bacillati</taxon>
        <taxon>Chloroflexota</taxon>
        <taxon>Anaerolineae</taxon>
        <taxon>Anaerolineales</taxon>
        <taxon>Anaerolineaceae</taxon>
        <taxon>Thermanaerothrix</taxon>
    </lineage>
</organism>
<dbReference type="Gene3D" id="1.10.760.10">
    <property type="entry name" value="Cytochrome c-like domain"/>
    <property type="match status" value="1"/>
</dbReference>
<dbReference type="RefSeq" id="WP_315623145.1">
    <property type="nucleotide sequence ID" value="NZ_JAUHMF010000001.1"/>
</dbReference>
<comment type="catalytic activity">
    <reaction evidence="15 18">
        <text>4 Fe(II)-[cytochrome c] + O2 + 8 H(+)(in) = 4 Fe(III)-[cytochrome c] + 2 H2O + 4 H(+)(out)</text>
        <dbReference type="Rhea" id="RHEA:11436"/>
        <dbReference type="Rhea" id="RHEA-COMP:10350"/>
        <dbReference type="Rhea" id="RHEA-COMP:14399"/>
        <dbReference type="ChEBI" id="CHEBI:15377"/>
        <dbReference type="ChEBI" id="CHEBI:15378"/>
        <dbReference type="ChEBI" id="CHEBI:15379"/>
        <dbReference type="ChEBI" id="CHEBI:29033"/>
        <dbReference type="ChEBI" id="CHEBI:29034"/>
        <dbReference type="EC" id="7.1.1.9"/>
    </reaction>
</comment>
<evidence type="ECO:0000256" key="5">
    <source>
        <dbReference type="ARBA" id="ARBA00022660"/>
    </source>
</evidence>
<dbReference type="SUPFAM" id="SSF46626">
    <property type="entry name" value="Cytochrome c"/>
    <property type="match status" value="1"/>
</dbReference>
<evidence type="ECO:0000256" key="15">
    <source>
        <dbReference type="ARBA" id="ARBA00047816"/>
    </source>
</evidence>
<keyword evidence="7 16" id="KW-0479">Metal-binding</keyword>
<feature type="transmembrane region" description="Helical" evidence="19">
    <location>
        <begin position="140"/>
        <end position="158"/>
    </location>
</feature>
<proteinExistence type="inferred from homology"/>
<dbReference type="PROSITE" id="PS51007">
    <property type="entry name" value="CYTC"/>
    <property type="match status" value="1"/>
</dbReference>
<dbReference type="Proteomes" id="UP001254165">
    <property type="component" value="Unassembled WGS sequence"/>
</dbReference>
<feature type="transmembrane region" description="Helical" evidence="19">
    <location>
        <begin position="178"/>
        <end position="204"/>
    </location>
</feature>
<dbReference type="NCBIfam" id="TIGR02866">
    <property type="entry name" value="CoxB"/>
    <property type="match status" value="1"/>
</dbReference>
<evidence type="ECO:0000256" key="19">
    <source>
        <dbReference type="SAM" id="Phobius"/>
    </source>
</evidence>
<comment type="caution">
    <text evidence="23">The sequence shown here is derived from an EMBL/GenBank/DDBJ whole genome shotgun (WGS) entry which is preliminary data.</text>
</comment>
<comment type="similarity">
    <text evidence="2 17">Belongs to the cytochrome c oxidase subunit 2 family.</text>
</comment>
<evidence type="ECO:0000256" key="10">
    <source>
        <dbReference type="ARBA" id="ARBA00022989"/>
    </source>
</evidence>
<keyword evidence="9 17" id="KW-0249">Electron transport</keyword>
<evidence type="ECO:0000256" key="9">
    <source>
        <dbReference type="ARBA" id="ARBA00022982"/>
    </source>
</evidence>
<feature type="domain" description="Cytochrome oxidase subunit II transmembrane region profile" evidence="21">
    <location>
        <begin position="158"/>
        <end position="254"/>
    </location>
</feature>
<dbReference type="Gene3D" id="1.10.287.90">
    <property type="match status" value="1"/>
</dbReference>
<protein>
    <recommendedName>
        <fullName evidence="18">Cytochrome c oxidase subunit 2</fullName>
        <ecNumber evidence="18">7.1.1.9</ecNumber>
    </recommendedName>
</protein>
<comment type="subcellular location">
    <subcellularLocation>
        <location evidence="17">Cell membrane</location>
        <topology evidence="17">Multi-pass membrane protein</topology>
    </subcellularLocation>
    <subcellularLocation>
        <location evidence="1">Membrane</location>
        <topology evidence="1">Multi-pass membrane protein</topology>
    </subcellularLocation>
</comment>
<dbReference type="InterPro" id="IPR014222">
    <property type="entry name" value="Cyt_c_oxidase_su2"/>
</dbReference>
<keyword evidence="12 18" id="KW-0186">Copper</keyword>
<feature type="domain" description="Cytochrome c" evidence="22">
    <location>
        <begin position="376"/>
        <end position="474"/>
    </location>
</feature>
<keyword evidence="8" id="KW-1278">Translocase</keyword>
<comment type="function">
    <text evidence="14 18">Subunits I and II form the functional core of the enzyme complex. Electrons originating in cytochrome c are transferred via heme a and Cu(A) to the binuclear center formed by heme a3 and Cu(B).</text>
</comment>
<dbReference type="InterPro" id="IPR001505">
    <property type="entry name" value="Copper_CuA"/>
</dbReference>
<dbReference type="InterPro" id="IPR002429">
    <property type="entry name" value="CcO_II-like_C"/>
</dbReference>
<reference evidence="23 24" key="1">
    <citation type="submission" date="2023-07" db="EMBL/GenBank/DDBJ databases">
        <title>Novel species of Thermanaerothrix with wide hydrolytic capabilities.</title>
        <authorList>
            <person name="Zayulina K.S."/>
            <person name="Podosokorskaya O.A."/>
            <person name="Elcheninov A.G."/>
        </authorList>
    </citation>
    <scope>NUCLEOTIDE SEQUENCE [LARGE SCALE GENOMIC DNA]</scope>
    <source>
        <strain evidence="23 24">4228-RoL</strain>
    </source>
</reference>
<feature type="domain" description="Cytochrome oxidase subunit II copper A binding" evidence="20">
    <location>
        <begin position="255"/>
        <end position="368"/>
    </location>
</feature>
<dbReference type="SUPFAM" id="SSF81464">
    <property type="entry name" value="Cytochrome c oxidase subunit II-like, transmembrane region"/>
    <property type="match status" value="1"/>
</dbReference>
<name>A0ABU3NIL7_9CHLR</name>
<dbReference type="InterPro" id="IPR009056">
    <property type="entry name" value="Cyt_c-like_dom"/>
</dbReference>
<evidence type="ECO:0000256" key="1">
    <source>
        <dbReference type="ARBA" id="ARBA00004141"/>
    </source>
</evidence>
<comment type="cofactor">
    <cofactor evidence="18">
        <name>Cu cation</name>
        <dbReference type="ChEBI" id="CHEBI:23378"/>
    </cofactor>
    <text evidence="18">Binds a copper A center.</text>
</comment>
<keyword evidence="24" id="KW-1185">Reference proteome</keyword>
<dbReference type="PROSITE" id="PS50857">
    <property type="entry name" value="COX2_CUA"/>
    <property type="match status" value="1"/>
</dbReference>
<dbReference type="Pfam" id="PF00034">
    <property type="entry name" value="Cytochrom_C"/>
    <property type="match status" value="1"/>
</dbReference>
<dbReference type="Gene3D" id="2.60.40.420">
    <property type="entry name" value="Cupredoxins - blue copper proteins"/>
    <property type="match status" value="1"/>
</dbReference>
<dbReference type="EMBL" id="JAUHMF010000001">
    <property type="protein sequence ID" value="MDT8896693.1"/>
    <property type="molecule type" value="Genomic_DNA"/>
</dbReference>
<evidence type="ECO:0000256" key="17">
    <source>
        <dbReference type="RuleBase" id="RU000456"/>
    </source>
</evidence>
<evidence type="ECO:0000256" key="11">
    <source>
        <dbReference type="ARBA" id="ARBA00023004"/>
    </source>
</evidence>
<evidence type="ECO:0000313" key="23">
    <source>
        <dbReference type="EMBL" id="MDT8896693.1"/>
    </source>
</evidence>
<keyword evidence="11 16" id="KW-0408">Iron</keyword>
<dbReference type="CDD" id="cd13919">
    <property type="entry name" value="CuRO_HCO_II_like_5"/>
    <property type="match status" value="1"/>
</dbReference>
<keyword evidence="3 17" id="KW-0813">Transport</keyword>
<evidence type="ECO:0000256" key="14">
    <source>
        <dbReference type="ARBA" id="ARBA00024688"/>
    </source>
</evidence>
<keyword evidence="5 17" id="KW-0679">Respiratory chain</keyword>
<sequence length="474" mass="53212">MSFHQVDGVRRVLIASANPLFGRGLERLIHQQWKGRQFEIRVVATMEETLLLLESWLPDLVILDYDDRSLDRKRFMDLFISGNRAMQVMLVSLHESGSVVVYDRRILTPSQAENWLSLPGSLDSQPRTSGKERVSTMKHFAIAGFLVIVSTFVVNYLLNTIRILPLQASAQAQPIDRLFNLQFMLIAFFFSLIVVFLGYSLVVFRQRSKEGEEEGAYIKGSTGLEVVWTIIPIGIVIYLSYLGSLALAETRRVDPQAVEVKVVAGQWFWRFEYPQYGIVSNALYLPVNRQAHLRLTSLDVIHSFWVPEFRVKQDALPGENLERELRVTPTMIGEFKVRCAELCGTSHAYMESPVVVVSQADFEAWISEQLAAIGTDPATRGAKWAQTNGCLSCHSVDGSPGVGPTWKGLFGRTDHELADGSVVAVDEAYLKTAIVNPNAQIVKGFPANVMPGNYQSLLSEQQINDIIEYIKTLR</sequence>
<evidence type="ECO:0000256" key="4">
    <source>
        <dbReference type="ARBA" id="ARBA00022617"/>
    </source>
</evidence>
<keyword evidence="4 16" id="KW-0349">Heme</keyword>
<dbReference type="PANTHER" id="PTHR22888">
    <property type="entry name" value="CYTOCHROME C OXIDASE, SUBUNIT II"/>
    <property type="match status" value="1"/>
</dbReference>
<evidence type="ECO:0000256" key="6">
    <source>
        <dbReference type="ARBA" id="ARBA00022692"/>
    </source>
</evidence>
<keyword evidence="10 19" id="KW-1133">Transmembrane helix</keyword>
<dbReference type="InterPro" id="IPR036909">
    <property type="entry name" value="Cyt_c-like_dom_sf"/>
</dbReference>
<evidence type="ECO:0000313" key="24">
    <source>
        <dbReference type="Proteomes" id="UP001254165"/>
    </source>
</evidence>
<dbReference type="SUPFAM" id="SSF49503">
    <property type="entry name" value="Cupredoxins"/>
    <property type="match status" value="1"/>
</dbReference>
<dbReference type="PANTHER" id="PTHR22888:SF9">
    <property type="entry name" value="CYTOCHROME C OXIDASE SUBUNIT 2"/>
    <property type="match status" value="1"/>
</dbReference>
<dbReference type="PROSITE" id="PS50999">
    <property type="entry name" value="COX2_TM"/>
    <property type="match status" value="1"/>
</dbReference>
<evidence type="ECO:0000256" key="16">
    <source>
        <dbReference type="PROSITE-ProRule" id="PRU00433"/>
    </source>
</evidence>
<dbReference type="Pfam" id="PF02790">
    <property type="entry name" value="COX2_TM"/>
    <property type="match status" value="1"/>
</dbReference>
<evidence type="ECO:0000259" key="20">
    <source>
        <dbReference type="PROSITE" id="PS50857"/>
    </source>
</evidence>
<evidence type="ECO:0000259" key="21">
    <source>
        <dbReference type="PROSITE" id="PS50999"/>
    </source>
</evidence>
<dbReference type="InterPro" id="IPR045187">
    <property type="entry name" value="CcO_II"/>
</dbReference>
<evidence type="ECO:0000256" key="3">
    <source>
        <dbReference type="ARBA" id="ARBA00022448"/>
    </source>
</evidence>
<dbReference type="InterPro" id="IPR011006">
    <property type="entry name" value="CheY-like_superfamily"/>
</dbReference>
<gene>
    <name evidence="23" type="primary">coxB</name>
    <name evidence="23" type="ORF">QYE77_00310</name>
</gene>
<feature type="transmembrane region" description="Helical" evidence="19">
    <location>
        <begin position="225"/>
        <end position="248"/>
    </location>
</feature>
<dbReference type="InterPro" id="IPR036257">
    <property type="entry name" value="Cyt_c_oxidase_su2_TM_sf"/>
</dbReference>